<dbReference type="AlphaFoldDB" id="A0A2T1HWK5"/>
<organism evidence="1 2">
    <name type="scientific">Alsobacter soli</name>
    <dbReference type="NCBI Taxonomy" id="2109933"/>
    <lineage>
        <taxon>Bacteria</taxon>
        <taxon>Pseudomonadati</taxon>
        <taxon>Pseudomonadota</taxon>
        <taxon>Alphaproteobacteria</taxon>
        <taxon>Hyphomicrobiales</taxon>
        <taxon>Alsobacteraceae</taxon>
        <taxon>Alsobacter</taxon>
    </lineage>
</organism>
<proteinExistence type="predicted"/>
<dbReference type="Proteomes" id="UP000239772">
    <property type="component" value="Unassembled WGS sequence"/>
</dbReference>
<accession>A0A2T1HWK5</accession>
<dbReference type="EMBL" id="PVZS01000005">
    <property type="protein sequence ID" value="PSC05958.1"/>
    <property type="molecule type" value="Genomic_DNA"/>
</dbReference>
<evidence type="ECO:0000313" key="2">
    <source>
        <dbReference type="Proteomes" id="UP000239772"/>
    </source>
</evidence>
<evidence type="ECO:0000313" key="1">
    <source>
        <dbReference type="EMBL" id="PSC05958.1"/>
    </source>
</evidence>
<dbReference type="RefSeq" id="WP_106335798.1">
    <property type="nucleotide sequence ID" value="NZ_PVZS01000005.1"/>
</dbReference>
<comment type="caution">
    <text evidence="1">The sequence shown here is derived from an EMBL/GenBank/DDBJ whole genome shotgun (WGS) entry which is preliminary data.</text>
</comment>
<reference evidence="2" key="1">
    <citation type="submission" date="2018-03" db="EMBL/GenBank/DDBJ databases">
        <authorList>
            <person name="Sun L."/>
            <person name="Liu H."/>
            <person name="Chen W."/>
            <person name="Huang K."/>
            <person name="Liu W."/>
            <person name="Gao X."/>
        </authorList>
    </citation>
    <scope>NUCLEOTIDE SEQUENCE [LARGE SCALE GENOMIC DNA]</scope>
    <source>
        <strain evidence="2">SH9</strain>
    </source>
</reference>
<sequence length="124" mass="13681">MIVERSECRLGTNYAIKWGSPHSAYIQFYGRLHEPLKGISQASLQVSLDEELEARDDQNGVGGIIAVKPSITCVINTTLGHFDRLWQLAFCGACRSVYLSCDVPKRGKALIHSWSASTGLPEDE</sequence>
<gene>
    <name evidence="1" type="ORF">SLNSH_06170</name>
</gene>
<protein>
    <submittedName>
        <fullName evidence="1">Uncharacterized protein</fullName>
    </submittedName>
</protein>
<name>A0A2T1HWK5_9HYPH</name>
<keyword evidence="2" id="KW-1185">Reference proteome</keyword>